<evidence type="ECO:0000313" key="8">
    <source>
        <dbReference type="EMBL" id="CAJ1410629.1"/>
    </source>
</evidence>
<dbReference type="GO" id="GO:0008270">
    <property type="term" value="F:zinc ion binding"/>
    <property type="evidence" value="ECO:0007669"/>
    <property type="project" value="UniProtKB-KW"/>
</dbReference>
<dbReference type="Gene3D" id="1.10.220.160">
    <property type="match status" value="1"/>
</dbReference>
<protein>
    <recommendedName>
        <fullName evidence="7">MYND-type domain-containing protein</fullName>
    </recommendedName>
</protein>
<reference evidence="8" key="1">
    <citation type="submission" date="2023-08" db="EMBL/GenBank/DDBJ databases">
        <authorList>
            <person name="Chen Y."/>
            <person name="Shah S."/>
            <person name="Dougan E. K."/>
            <person name="Thang M."/>
            <person name="Chan C."/>
        </authorList>
    </citation>
    <scope>NUCLEOTIDE SEQUENCE</scope>
</reference>
<dbReference type="Proteomes" id="UP001178507">
    <property type="component" value="Unassembled WGS sequence"/>
</dbReference>
<dbReference type="PROSITE" id="PS50865">
    <property type="entry name" value="ZF_MYND_2"/>
    <property type="match status" value="1"/>
</dbReference>
<organism evidence="8 9">
    <name type="scientific">Effrenium voratum</name>
    <dbReference type="NCBI Taxonomy" id="2562239"/>
    <lineage>
        <taxon>Eukaryota</taxon>
        <taxon>Sar</taxon>
        <taxon>Alveolata</taxon>
        <taxon>Dinophyceae</taxon>
        <taxon>Suessiales</taxon>
        <taxon>Symbiodiniaceae</taxon>
        <taxon>Effrenium</taxon>
    </lineage>
</organism>
<proteinExistence type="predicted"/>
<evidence type="ECO:0000256" key="6">
    <source>
        <dbReference type="SAM" id="MobiDB-lite"/>
    </source>
</evidence>
<sequence>MADITIVPAECWASLTGDFRRLLLREALQRRPSPAASFTEEGDGWDFSVTADTGDLDVAVAVAAQRWLTVMQELLSSSRAVLVQELCARCRQGQQVPAPEALADMRPEMAELIRDGGPGLLALPALRTAYAKFTTAFCRLCCTRMELPKPAADSSLASCCRHFCLLHQQRLRQALQELRPAPGLELACCKAIRLDLLHPEPYLWRSGVRLRQKRRSKAQEDLKVYLVWSAHWGFSSDNHSLAYWRLGECFVEELEHRNATQGALLEDRTFHSLVDSAEISINLAIRYDDGRTGLGTSARAQHLLQRLETMRSARRTAAEFLDSPLVSGLGPEGSHGDAYAVPWPLDVTAGIPDLAMFSRTPTIGSSQTHRPLELLFLGCQGVLDVMATLSNLAVRASAFATEYPECLHWKYRPKPVHLHLHASNIERLAQSLLCFMIMKQMGQAGDEAIDRRNRRLCALLSAVLFCRTLTHQQRKELDRLLGLLILAASGTGSMARAFPWLELDDDRKSTLPMGSVSKSEKFGEKRNEHFSDDGLPDWRAEELLTHLQEPNADADGEDTQETSHLLFHLQQVWIGWLSSGGQKACEETSAESFFTSCPEDKGTLAELPVEREASEAKAVSPQASLQEPDMESRLADTRYKQLNVAEVHRAARRSLLGARCAATYEALHSMAQVEEQLSQRQLWALTGHLPAREVKGAMFQVEPWEDGHRAHGEDDPEHMRPPDPRGPWRPLLEELLREKDSGLNPCVLEHVSWCYDPQALSDPFLTFSWHLTASNPGDWHSSLAQAPFDAPMGRHPVLEMIWEHLYQQLKRIGSIFHALEARDDSWAMDLRTLNEKPLPPRAAGVRPRRKAPATLRSAAARTAPMSAYFHVKVSDQLRKRVEEEEEEARTIELAKTDIVGELEELKRRRRDLSLELELRDYVTLASMKEKEGDWWGQAARNAAAYGQAETGTATWKPAPEDCAPLRLRIFAYAGRPWHVLKAACFRGATFDAIDAPKLLCEDVGLLGLSTWFDTLLKQVPHSYIQTRHCEEVFLKRLDQRVASEWNPQSARAAAQSGTNGMAATTGKFIPPDVFRDAKQLAGTWRAAPARPRAVLAANGLAKRPGAAESPKLTPRTEVPGILAAKGLDQRLHLTLSARMHRPIREVVNEPARPRVAFPAYTSESKFFEHLARESLTSKASCVQLQCLLGMAFRSEPLLAELGLTYLGAANLRPARRNFLPWDSVLAVSTGWPGDDAQFSEAALGGTKSVSVHESRTLESAAGDTLCAQDVAALITRHSEPPDDEKKARALGPRVLRLRKLGGGHPSLSWDAEEKRCSNAVFCTRRVEAVGKNFSCSKCKCVWYCSKLCQATHFVAHHFECRSLRQLRLASEGFEAGPSSGVLAEVLQELLAKQLSDSHLEATSLGHSLRKALAGEVSKEQETGQQPVHLPALPMEALVRGGHLQSQASNGDLGRRMLDVFTAGSELWPDVGRKLGPVLGSDCFVLLPEEQSQWKVRPRRDAADEEYVSEAQSLKRSRDMFNTQHSVHTAVGIVRLMSRWASTNSMRAVKEVTENGLFFCLITGLCITKHFTSETLSPEAVVAVLSHRMALHVASSQDWSLVPMMRPPAELQERGVAALDCAQYTAYYAFLTHRRLPFKQLRALPIICFAWGNRVRDALLALPHLLEPQQPGKRARRSGKVGSFIDVAREHLSDIQLVDSVQMDELTGRCWFLLYNSLMSSPRTDKEAWILLLDASRGLQAVSCPLPASELRRCAL</sequence>
<accession>A0AA36NKC0</accession>
<comment type="caution">
    <text evidence="8">The sequence shown here is derived from an EMBL/GenBank/DDBJ whole genome shotgun (WGS) entry which is preliminary data.</text>
</comment>
<feature type="compositionally biased region" description="Basic and acidic residues" evidence="6">
    <location>
        <begin position="518"/>
        <end position="534"/>
    </location>
</feature>
<keyword evidence="1" id="KW-0479">Metal-binding</keyword>
<evidence type="ECO:0000313" key="9">
    <source>
        <dbReference type="Proteomes" id="UP001178507"/>
    </source>
</evidence>
<dbReference type="InterPro" id="IPR002893">
    <property type="entry name" value="Znf_MYND"/>
</dbReference>
<evidence type="ECO:0000259" key="7">
    <source>
        <dbReference type="PROSITE" id="PS50865"/>
    </source>
</evidence>
<evidence type="ECO:0000256" key="1">
    <source>
        <dbReference type="ARBA" id="ARBA00022723"/>
    </source>
</evidence>
<keyword evidence="5" id="KW-0175">Coiled coil</keyword>
<feature type="coiled-coil region" evidence="5">
    <location>
        <begin position="874"/>
        <end position="915"/>
    </location>
</feature>
<evidence type="ECO:0000256" key="2">
    <source>
        <dbReference type="ARBA" id="ARBA00022771"/>
    </source>
</evidence>
<dbReference type="EMBL" id="CAUJNA010003829">
    <property type="protein sequence ID" value="CAJ1410629.1"/>
    <property type="molecule type" value="Genomic_DNA"/>
</dbReference>
<dbReference type="Gene3D" id="6.10.140.2220">
    <property type="match status" value="1"/>
</dbReference>
<keyword evidence="9" id="KW-1185">Reference proteome</keyword>
<feature type="domain" description="MYND-type" evidence="7">
    <location>
        <begin position="1319"/>
        <end position="1360"/>
    </location>
</feature>
<evidence type="ECO:0000256" key="4">
    <source>
        <dbReference type="PROSITE-ProRule" id="PRU00134"/>
    </source>
</evidence>
<dbReference type="SUPFAM" id="SSF144232">
    <property type="entry name" value="HIT/MYND zinc finger-like"/>
    <property type="match status" value="1"/>
</dbReference>
<feature type="region of interest" description="Disordered" evidence="6">
    <location>
        <begin position="512"/>
        <end position="534"/>
    </location>
</feature>
<keyword evidence="3" id="KW-0862">Zinc</keyword>
<evidence type="ECO:0000256" key="5">
    <source>
        <dbReference type="SAM" id="Coils"/>
    </source>
</evidence>
<keyword evidence="2 4" id="KW-0863">Zinc-finger</keyword>
<gene>
    <name evidence="8" type="ORF">EVOR1521_LOCUS31415</name>
</gene>
<evidence type="ECO:0000256" key="3">
    <source>
        <dbReference type="ARBA" id="ARBA00022833"/>
    </source>
</evidence>
<name>A0AA36NKC0_9DINO</name>